<dbReference type="FunFam" id="3.40.605.10:FF:000026">
    <property type="entry name" value="Aldehyde dehydrogenase, putative"/>
    <property type="match status" value="1"/>
</dbReference>
<dbReference type="SUPFAM" id="SSF53720">
    <property type="entry name" value="ALDH-like"/>
    <property type="match status" value="1"/>
</dbReference>
<dbReference type="EC" id="1.2.1.3" evidence="7"/>
<dbReference type="InterPro" id="IPR016162">
    <property type="entry name" value="Ald_DH_N"/>
</dbReference>
<evidence type="ECO:0000256" key="1">
    <source>
        <dbReference type="ARBA" id="ARBA00009986"/>
    </source>
</evidence>
<evidence type="ECO:0000256" key="3">
    <source>
        <dbReference type="ARBA" id="ARBA00023002"/>
    </source>
</evidence>
<keyword evidence="3 5" id="KW-0560">Oxidoreductase</keyword>
<dbReference type="InterPro" id="IPR016163">
    <property type="entry name" value="Ald_DH_C"/>
</dbReference>
<dbReference type="InterPro" id="IPR015590">
    <property type="entry name" value="Aldehyde_DH_dom"/>
</dbReference>
<dbReference type="InterPro" id="IPR029510">
    <property type="entry name" value="Ald_DH_CS_GLU"/>
</dbReference>
<dbReference type="AlphaFoldDB" id="A0A6J4VW56"/>
<keyword evidence="2" id="KW-0521">NADP</keyword>
<name>A0A6J4VW56_9CYAN</name>
<protein>
    <submittedName>
        <fullName evidence="7">Aldehyde dehydrogenase</fullName>
        <ecNumber evidence="7">1.2.1.3</ecNumber>
    </submittedName>
</protein>
<dbReference type="FunFam" id="3.40.309.10:FF:000012">
    <property type="entry name" value="Betaine aldehyde dehydrogenase"/>
    <property type="match status" value="1"/>
</dbReference>
<reference evidence="7" key="1">
    <citation type="submission" date="2020-02" db="EMBL/GenBank/DDBJ databases">
        <authorList>
            <person name="Meier V. D."/>
        </authorList>
    </citation>
    <scope>NUCLEOTIDE SEQUENCE</scope>
    <source>
        <strain evidence="7">AVDCRST_MAG81</strain>
    </source>
</reference>
<dbReference type="Gene3D" id="3.40.309.10">
    <property type="entry name" value="Aldehyde Dehydrogenase, Chain A, domain 2"/>
    <property type="match status" value="1"/>
</dbReference>
<proteinExistence type="inferred from homology"/>
<sequence length="509" mass="55111">MTIYTDPASTNSLLSSTVAASTTRSSFPIKPGKLFIAGEWRDAASGKTFDVIDPTTEAVVVQVAEGIKEDAEAAISAAQRAFEQGPWGQMSGHERGEILWRVGDLFLKYGEELAFLQAKEMGRLFTDSMAIDIPHLANIFHYFAGWASKLEGSVKQTTRGLHTYTLREPLGVVAAITPFNFPLVLSVHKFAPALATGNTIVHKPASSTPLSAIKVAEIMQEAGVPDGVFNLVLGPGSTVGHTLSTHPDVHKVAITGSTASGIRVIKDSADTLKHLTMELGGKSANIIFADADLDAAAETAYYGMFYNKGEICYAGSRMLIERSVYDEVLARVVEWAKRTKVGDPLDPVSQMGPIANKSEYDNVLRYMDVGKQDGARLVAGGKAIDIGTGKGYFVEPTVFADVNSNMTIAREETFGPILSVIPFDDFEDAIRIANSNQYGLVSGVHTRDIKKAHWAAARLKAGTVWVNTWGHFDPSSPFGGYKMSGYGRENGREALEFYLQTKTVWVDLS</sequence>
<dbReference type="Pfam" id="PF00171">
    <property type="entry name" value="Aldedh"/>
    <property type="match status" value="1"/>
</dbReference>
<evidence type="ECO:0000313" key="7">
    <source>
        <dbReference type="EMBL" id="CAA9589845.1"/>
    </source>
</evidence>
<dbReference type="GO" id="GO:0004029">
    <property type="term" value="F:aldehyde dehydrogenase (NAD+) activity"/>
    <property type="evidence" value="ECO:0007669"/>
    <property type="project" value="UniProtKB-EC"/>
</dbReference>
<gene>
    <name evidence="7" type="ORF">AVDCRST_MAG81-4872</name>
</gene>
<comment type="similarity">
    <text evidence="1 5">Belongs to the aldehyde dehydrogenase family.</text>
</comment>
<organism evidence="7">
    <name type="scientific">uncultured Synechococcales cyanobacterium</name>
    <dbReference type="NCBI Taxonomy" id="1936017"/>
    <lineage>
        <taxon>Bacteria</taxon>
        <taxon>Bacillati</taxon>
        <taxon>Cyanobacteriota</taxon>
        <taxon>Cyanophyceae</taxon>
        <taxon>Synechococcales</taxon>
        <taxon>environmental samples</taxon>
    </lineage>
</organism>
<feature type="domain" description="Aldehyde dehydrogenase" evidence="6">
    <location>
        <begin position="40"/>
        <end position="504"/>
    </location>
</feature>
<dbReference type="EMBL" id="CADCWO010000252">
    <property type="protein sequence ID" value="CAA9589845.1"/>
    <property type="molecule type" value="Genomic_DNA"/>
</dbReference>
<dbReference type="FunFam" id="3.40.605.10:FF:000007">
    <property type="entry name" value="NAD/NADP-dependent betaine aldehyde dehydrogenase"/>
    <property type="match status" value="1"/>
</dbReference>
<evidence type="ECO:0000259" key="6">
    <source>
        <dbReference type="Pfam" id="PF00171"/>
    </source>
</evidence>
<evidence type="ECO:0000256" key="5">
    <source>
        <dbReference type="RuleBase" id="RU003345"/>
    </source>
</evidence>
<evidence type="ECO:0000256" key="4">
    <source>
        <dbReference type="PROSITE-ProRule" id="PRU10007"/>
    </source>
</evidence>
<feature type="active site" evidence="4">
    <location>
        <position position="278"/>
    </location>
</feature>
<evidence type="ECO:0000256" key="2">
    <source>
        <dbReference type="ARBA" id="ARBA00022857"/>
    </source>
</evidence>
<accession>A0A6J4VW56</accession>
<dbReference type="Gene3D" id="3.40.605.10">
    <property type="entry name" value="Aldehyde Dehydrogenase, Chain A, domain 1"/>
    <property type="match status" value="1"/>
</dbReference>
<dbReference type="PROSITE" id="PS00687">
    <property type="entry name" value="ALDEHYDE_DEHYDR_GLU"/>
    <property type="match status" value="1"/>
</dbReference>
<dbReference type="InterPro" id="IPR016161">
    <property type="entry name" value="Ald_DH/histidinol_DH"/>
</dbReference>
<dbReference type="PANTHER" id="PTHR11699">
    <property type="entry name" value="ALDEHYDE DEHYDROGENASE-RELATED"/>
    <property type="match status" value="1"/>
</dbReference>